<feature type="domain" description="Protein kinase" evidence="1">
    <location>
        <begin position="66"/>
        <end position="278"/>
    </location>
</feature>
<accession>A0A397G2X8</accession>
<dbReference type="EMBL" id="PQFF01000574">
    <property type="protein sequence ID" value="RHZ44429.1"/>
    <property type="molecule type" value="Genomic_DNA"/>
</dbReference>
<sequence>MATQKIDWNDKLMNTWDKSIGISKYLENNFGNWTSGNYEIGKLIQECQQTTVKPDSVIEWINHDQFENVKFLANGGCAIIYTANWRDRSYDEWNSERQILERSGGRVIVLKRLNNSNSNNVRWFQEMALSFTLDNTSIFLVSCYGITKGPITQDYMLVLDHYTMGLNKIHEQNIIHRDLHSGNILNSVQKGCDLGLSGPVDKPLNSIGNLPYVAPELLYVYSLGIIMWEVITCETPFSNHKINSNSDFALTIINGYRPEIYKYIKYIPYEYATLMKQS</sequence>
<dbReference type="STRING" id="1348612.A0A397G2X8"/>
<reference evidence="2 3" key="1">
    <citation type="submission" date="2018-08" db="EMBL/GenBank/DDBJ databases">
        <title>Genome and evolution of the arbuscular mycorrhizal fungus Diversispora epigaea (formerly Glomus versiforme) and its bacterial endosymbionts.</title>
        <authorList>
            <person name="Sun X."/>
            <person name="Fei Z."/>
            <person name="Harrison M."/>
        </authorList>
    </citation>
    <scope>NUCLEOTIDE SEQUENCE [LARGE SCALE GENOMIC DNA]</scope>
    <source>
        <strain evidence="2 3">IT104</strain>
    </source>
</reference>
<dbReference type="PANTHER" id="PTHR23257">
    <property type="entry name" value="SERINE-THREONINE PROTEIN KINASE"/>
    <property type="match status" value="1"/>
</dbReference>
<protein>
    <recommendedName>
        <fullName evidence="1">Protein kinase domain-containing protein</fullName>
    </recommendedName>
</protein>
<comment type="caution">
    <text evidence="2">The sequence shown here is derived from an EMBL/GenBank/DDBJ whole genome shotgun (WGS) entry which is preliminary data.</text>
</comment>
<organism evidence="2 3">
    <name type="scientific">Diversispora epigaea</name>
    <dbReference type="NCBI Taxonomy" id="1348612"/>
    <lineage>
        <taxon>Eukaryota</taxon>
        <taxon>Fungi</taxon>
        <taxon>Fungi incertae sedis</taxon>
        <taxon>Mucoromycota</taxon>
        <taxon>Glomeromycotina</taxon>
        <taxon>Glomeromycetes</taxon>
        <taxon>Diversisporales</taxon>
        <taxon>Diversisporaceae</taxon>
        <taxon>Diversispora</taxon>
    </lineage>
</organism>
<keyword evidence="3" id="KW-1185">Reference proteome</keyword>
<gene>
    <name evidence="2" type="ORF">Glove_726g1</name>
</gene>
<dbReference type="SUPFAM" id="SSF56112">
    <property type="entry name" value="Protein kinase-like (PK-like)"/>
    <property type="match status" value="1"/>
</dbReference>
<dbReference type="AlphaFoldDB" id="A0A397G2X8"/>
<evidence type="ECO:0000313" key="2">
    <source>
        <dbReference type="EMBL" id="RHZ44429.1"/>
    </source>
</evidence>
<name>A0A397G2X8_9GLOM</name>
<dbReference type="OrthoDB" id="2306651at2759"/>
<dbReference type="PROSITE" id="PS50011">
    <property type="entry name" value="PROTEIN_KINASE_DOM"/>
    <property type="match status" value="1"/>
</dbReference>
<proteinExistence type="predicted"/>
<dbReference type="InterPro" id="IPR011009">
    <property type="entry name" value="Kinase-like_dom_sf"/>
</dbReference>
<dbReference type="InterPro" id="IPR000719">
    <property type="entry name" value="Prot_kinase_dom"/>
</dbReference>
<dbReference type="GO" id="GO:0007165">
    <property type="term" value="P:signal transduction"/>
    <property type="evidence" value="ECO:0007669"/>
    <property type="project" value="TreeGrafter"/>
</dbReference>
<dbReference type="Gene3D" id="1.10.510.10">
    <property type="entry name" value="Transferase(Phosphotransferase) domain 1"/>
    <property type="match status" value="1"/>
</dbReference>
<dbReference type="GO" id="GO:0005737">
    <property type="term" value="C:cytoplasm"/>
    <property type="evidence" value="ECO:0007669"/>
    <property type="project" value="TreeGrafter"/>
</dbReference>
<evidence type="ECO:0000259" key="1">
    <source>
        <dbReference type="PROSITE" id="PS50011"/>
    </source>
</evidence>
<dbReference type="GO" id="GO:0005524">
    <property type="term" value="F:ATP binding"/>
    <property type="evidence" value="ECO:0007669"/>
    <property type="project" value="InterPro"/>
</dbReference>
<dbReference type="GO" id="GO:0004672">
    <property type="term" value="F:protein kinase activity"/>
    <property type="evidence" value="ECO:0007669"/>
    <property type="project" value="InterPro"/>
</dbReference>
<dbReference type="Proteomes" id="UP000266861">
    <property type="component" value="Unassembled WGS sequence"/>
</dbReference>
<evidence type="ECO:0000313" key="3">
    <source>
        <dbReference type="Proteomes" id="UP000266861"/>
    </source>
</evidence>
<dbReference type="Pfam" id="PF00069">
    <property type="entry name" value="Pkinase"/>
    <property type="match status" value="1"/>
</dbReference>
<dbReference type="InterPro" id="IPR050167">
    <property type="entry name" value="Ser_Thr_protein_kinase"/>
</dbReference>